<organism evidence="1 2">
    <name type="scientific">Riccia sorocarpa</name>
    <dbReference type="NCBI Taxonomy" id="122646"/>
    <lineage>
        <taxon>Eukaryota</taxon>
        <taxon>Viridiplantae</taxon>
        <taxon>Streptophyta</taxon>
        <taxon>Embryophyta</taxon>
        <taxon>Marchantiophyta</taxon>
        <taxon>Marchantiopsida</taxon>
        <taxon>Marchantiidae</taxon>
        <taxon>Marchantiales</taxon>
        <taxon>Ricciaceae</taxon>
        <taxon>Riccia</taxon>
    </lineage>
</organism>
<dbReference type="Proteomes" id="UP001633002">
    <property type="component" value="Unassembled WGS sequence"/>
</dbReference>
<keyword evidence="2" id="KW-1185">Reference proteome</keyword>
<dbReference type="PANTHER" id="PTHR46579:SF1">
    <property type="entry name" value="F5_8 TYPE C DOMAIN-CONTAINING PROTEIN"/>
    <property type="match status" value="1"/>
</dbReference>
<sequence>MELRLRVCPLTVIVSSRAIIQGDPRNIPLLAHWDGFQSASTVFRSTWTVETKVLSAGSASPLPPMPVLFIPNTKGDPSNKSEALNACLRPLMAELINLFVNGVDVVYNYPSELIDNRDLPRRFKLRAMLVLFTGDHPAQCKFGGFASSGYSACRRCKMNASLHVQHGPNSRPGGVVVYDCNRRQYRHPPARKTVTELRQAVLELNACTTSAARKEVSQRTGVVADSNVWKLYDLYGFNPSLDLTYDAMHVLALSMFKKYTELLKKDSERTSAGRDALIAGLAEATKKKPRSFRGRWPKDPFNRLGYFKAEEYSNFVLYCVPHILYEGGYKPGSVLYDLGRLVVEIARYFYISSRSESGWTEAMLAKCKLLFASWRIRHEEGVGPTGSILDHVAGAGELLDDVRRHGPSHVYWCYSFERLVSSYNKIKTNSRHMETTFTSHYVRTFFSVCCEAIWADDDGLLPPQRIKLRVDQHTVYLEDGRKSSVAREHTSPGRGIIYVSSQRSAKLLMAGLMSELLESTATDSGSSFLSISNGIGVGPKDPRQGNINRGVQQYLHNYWKAVIDVQLELEEVPTRVTLLKSTMVKATLYGPGDYAFVKSDSSDRREGSWHWKTKISRIFAHSCRGYIQIFFEGTWFFNSITKSGGRDFCRFDPISDMELLDQHARVAPGDNCRPVHLLECHFFPVQQKKHGDNHILAIPTGPYTRHSTMFGEGGVGHQPPNLKSTMSC</sequence>
<evidence type="ECO:0000313" key="2">
    <source>
        <dbReference type="Proteomes" id="UP001633002"/>
    </source>
</evidence>
<dbReference type="AlphaFoldDB" id="A0ABD3H855"/>
<dbReference type="EMBL" id="JBJQOH010000005">
    <property type="protein sequence ID" value="KAL3686682.1"/>
    <property type="molecule type" value="Genomic_DNA"/>
</dbReference>
<protein>
    <recommendedName>
        <fullName evidence="3">Transposase</fullName>
    </recommendedName>
</protein>
<dbReference type="Pfam" id="PF02992">
    <property type="entry name" value="Transposase_21"/>
    <property type="match status" value="1"/>
</dbReference>
<accession>A0ABD3H855</accession>
<dbReference type="PANTHER" id="PTHR46579">
    <property type="entry name" value="F5/8 TYPE C DOMAIN-CONTAINING PROTEIN-RELATED"/>
    <property type="match status" value="1"/>
</dbReference>
<name>A0ABD3H855_9MARC</name>
<dbReference type="InterPro" id="IPR004242">
    <property type="entry name" value="Transposase_21"/>
</dbReference>
<gene>
    <name evidence="1" type="ORF">R1sor_009256</name>
</gene>
<proteinExistence type="predicted"/>
<evidence type="ECO:0008006" key="3">
    <source>
        <dbReference type="Google" id="ProtNLM"/>
    </source>
</evidence>
<comment type="caution">
    <text evidence="1">The sequence shown here is derived from an EMBL/GenBank/DDBJ whole genome shotgun (WGS) entry which is preliminary data.</text>
</comment>
<reference evidence="1 2" key="1">
    <citation type="submission" date="2024-09" db="EMBL/GenBank/DDBJ databases">
        <title>Chromosome-scale assembly of Riccia sorocarpa.</title>
        <authorList>
            <person name="Paukszto L."/>
        </authorList>
    </citation>
    <scope>NUCLEOTIDE SEQUENCE [LARGE SCALE GENOMIC DNA]</scope>
    <source>
        <strain evidence="1">LP-2024</strain>
        <tissue evidence="1">Aerial parts of the thallus</tissue>
    </source>
</reference>
<evidence type="ECO:0000313" key="1">
    <source>
        <dbReference type="EMBL" id="KAL3686682.1"/>
    </source>
</evidence>